<organism evidence="2">
    <name type="scientific">Fusarium odoratissimum (strain NRRL 54006)</name>
    <dbReference type="NCBI Taxonomy" id="1089451"/>
    <lineage>
        <taxon>Eukaryota</taxon>
        <taxon>Fungi</taxon>
        <taxon>Dikarya</taxon>
        <taxon>Ascomycota</taxon>
        <taxon>Pezizomycotina</taxon>
        <taxon>Sordariomycetes</taxon>
        <taxon>Hypocreomycetidae</taxon>
        <taxon>Hypocreales</taxon>
        <taxon>Nectriaceae</taxon>
        <taxon>Fusarium</taxon>
        <taxon>Fusarium oxysporum species complex</taxon>
        <taxon>Fusarium oxysporum f. sp. cubense (strain race 4)</taxon>
    </lineage>
</organism>
<dbReference type="EMBL" id="JH658273">
    <property type="protein sequence ID" value="EXM09308.1"/>
    <property type="molecule type" value="Genomic_DNA"/>
</dbReference>
<dbReference type="GeneID" id="42027352"/>
<dbReference type="RefSeq" id="XP_031071397.1">
    <property type="nucleotide sequence ID" value="XM_031199360.1"/>
</dbReference>
<reference evidence="2" key="1">
    <citation type="submission" date="2011-11" db="EMBL/GenBank/DDBJ databases">
        <title>The Genome Sequence of Fusarium oxysporum II5.</title>
        <authorList>
            <consortium name="The Broad Institute Genome Sequencing Platform"/>
            <person name="Ma L.-J."/>
            <person name="Gale L.R."/>
            <person name="Schwartz D.C."/>
            <person name="Zhou S."/>
            <person name="Corby-Kistler H."/>
            <person name="Young S.K."/>
            <person name="Zeng Q."/>
            <person name="Gargeya S."/>
            <person name="Fitzgerald M."/>
            <person name="Haas B."/>
            <person name="Abouelleil A."/>
            <person name="Alvarado L."/>
            <person name="Arachchi H.M."/>
            <person name="Berlin A."/>
            <person name="Brown A."/>
            <person name="Chapman S.B."/>
            <person name="Chen Z."/>
            <person name="Dunbar C."/>
            <person name="Freedman E."/>
            <person name="Gearin G."/>
            <person name="Goldberg J."/>
            <person name="Griggs A."/>
            <person name="Gujja S."/>
            <person name="Heiman D."/>
            <person name="Howarth C."/>
            <person name="Larson L."/>
            <person name="Lui A."/>
            <person name="MacDonald P.J.P."/>
            <person name="Montmayeur A."/>
            <person name="Murphy C."/>
            <person name="Neiman D."/>
            <person name="Pearson M."/>
            <person name="Priest M."/>
            <person name="Roberts A."/>
            <person name="Saif S."/>
            <person name="Shea T."/>
            <person name="Shenoy N."/>
            <person name="Sisk P."/>
            <person name="Stolte C."/>
            <person name="Sykes S."/>
            <person name="Wortman J."/>
            <person name="Nusbaum C."/>
            <person name="Birren B."/>
        </authorList>
    </citation>
    <scope>NUCLEOTIDE SEQUENCE [LARGE SCALE GENOMIC DNA]</scope>
    <source>
        <strain evidence="2">54006</strain>
    </source>
</reference>
<accession>X0K796</accession>
<sequence length="51" mass="5389">MHSSVSTSKTVRSRPAGTRGLMPSPDAGGEGRKRKRNAAEGSQRSAVYGEE</sequence>
<feature type="region of interest" description="Disordered" evidence="1">
    <location>
        <begin position="1"/>
        <end position="51"/>
    </location>
</feature>
<dbReference type="Proteomes" id="UP000030685">
    <property type="component" value="Unassembled WGS sequence"/>
</dbReference>
<dbReference type="HOGENOM" id="CLU_3106417_0_0_1"/>
<evidence type="ECO:0000313" key="2">
    <source>
        <dbReference type="EMBL" id="EXM09308.1"/>
    </source>
</evidence>
<dbReference type="VEuPathDB" id="FungiDB:FOIG_02177"/>
<evidence type="ECO:0000256" key="1">
    <source>
        <dbReference type="SAM" id="MobiDB-lite"/>
    </source>
</evidence>
<name>X0K796_FUSO5</name>
<feature type="compositionally biased region" description="Low complexity" evidence="1">
    <location>
        <begin position="1"/>
        <end position="14"/>
    </location>
</feature>
<proteinExistence type="predicted"/>
<reference evidence="2" key="2">
    <citation type="submission" date="2012-05" db="EMBL/GenBank/DDBJ databases">
        <title>The Genome Annotation of Fusarium oxysporum II5.</title>
        <authorList>
            <consortium name="The Broad Institute Genomics Platform"/>
            <person name="Ma L.-J."/>
            <person name="Corby-Kistler H."/>
            <person name="Broz K."/>
            <person name="Gale L.R."/>
            <person name="Jonkers W."/>
            <person name="O'Donnell K."/>
            <person name="Ploetz R."/>
            <person name="Steinberg C."/>
            <person name="Schwartz D.C."/>
            <person name="VanEtten H."/>
            <person name="Zhou S."/>
            <person name="Young S.K."/>
            <person name="Zeng Q."/>
            <person name="Gargeya S."/>
            <person name="Fitzgerald M."/>
            <person name="Abouelleil A."/>
            <person name="Alvarado L."/>
            <person name="Chapman S.B."/>
            <person name="Gainer-Dewar J."/>
            <person name="Goldberg J."/>
            <person name="Griggs A."/>
            <person name="Gujja S."/>
            <person name="Hansen M."/>
            <person name="Howarth C."/>
            <person name="Imamovic A."/>
            <person name="Ireland A."/>
            <person name="Larimer J."/>
            <person name="McCowan C."/>
            <person name="Murphy C."/>
            <person name="Pearson M."/>
            <person name="Poon T.W."/>
            <person name="Priest M."/>
            <person name="Roberts A."/>
            <person name="Saif S."/>
            <person name="Shea T."/>
            <person name="Sykes S."/>
            <person name="Wortman J."/>
            <person name="Nusbaum C."/>
            <person name="Birren B."/>
        </authorList>
    </citation>
    <scope>NUCLEOTIDE SEQUENCE</scope>
    <source>
        <strain evidence="2">54006</strain>
    </source>
</reference>
<protein>
    <submittedName>
        <fullName evidence="2">Uncharacterized protein</fullName>
    </submittedName>
</protein>
<dbReference type="AlphaFoldDB" id="X0K796"/>
<gene>
    <name evidence="2" type="ORF">FOIG_02177</name>
</gene>